<evidence type="ECO:0000313" key="4">
    <source>
        <dbReference type="Proteomes" id="UP000005408"/>
    </source>
</evidence>
<dbReference type="Proteomes" id="UP000005408">
    <property type="component" value="Unassembled WGS sequence"/>
</dbReference>
<evidence type="ECO:0000313" key="3">
    <source>
        <dbReference type="EnsemblMetazoa" id="G27069.1:cds"/>
    </source>
</evidence>
<keyword evidence="1" id="KW-1133">Transmembrane helix</keyword>
<keyword evidence="1" id="KW-0812">Transmembrane</keyword>
<dbReference type="InterPro" id="IPR000082">
    <property type="entry name" value="SEA_dom"/>
</dbReference>
<reference evidence="3" key="1">
    <citation type="submission" date="2022-08" db="UniProtKB">
        <authorList>
            <consortium name="EnsemblMetazoa"/>
        </authorList>
    </citation>
    <scope>IDENTIFICATION</scope>
    <source>
        <strain evidence="3">05x7-T-G4-1.051#20</strain>
    </source>
</reference>
<dbReference type="Pfam" id="PF01390">
    <property type="entry name" value="SEA"/>
    <property type="match status" value="1"/>
</dbReference>
<protein>
    <recommendedName>
        <fullName evidence="2">SEA domain-containing protein</fullName>
    </recommendedName>
</protein>
<sequence length="333" mass="36867">MPVIPQSPRGYALYCSGYRDSSTQAASTESTQAATTQSTQAASSASTQAASTQAPADIISMQLELDTQTTVNLTNETTQEYIEFKGKIKQSLEAYYRRKLGNAFRSVTVLSMRQGSVLVNYTLSTESDVKGEVIDAVRDLVQGTETVSIDGTATSVKSGVIQAETSEIVLDKDTPADNCQIYTSLVSCSADTVCVIQSSGVPACKPVVKNDNFSLILGLAIGIPVFFVLAFIIALICILMRKNKKSKRLREEDDWDARNYPHLSLPYKYDNHGFYKHHYFMPDNMELEVLPTEKAFAGNAPWNVTAGFEQWDEYRMPRPQMYRSPHPVFVSDT</sequence>
<keyword evidence="1" id="KW-0472">Membrane</keyword>
<dbReference type="PROSITE" id="PS50024">
    <property type="entry name" value="SEA"/>
    <property type="match status" value="1"/>
</dbReference>
<proteinExistence type="predicted"/>
<organism evidence="3 4">
    <name type="scientific">Magallana gigas</name>
    <name type="common">Pacific oyster</name>
    <name type="synonym">Crassostrea gigas</name>
    <dbReference type="NCBI Taxonomy" id="29159"/>
    <lineage>
        <taxon>Eukaryota</taxon>
        <taxon>Metazoa</taxon>
        <taxon>Spiralia</taxon>
        <taxon>Lophotrochozoa</taxon>
        <taxon>Mollusca</taxon>
        <taxon>Bivalvia</taxon>
        <taxon>Autobranchia</taxon>
        <taxon>Pteriomorphia</taxon>
        <taxon>Ostreida</taxon>
        <taxon>Ostreoidea</taxon>
        <taxon>Ostreidae</taxon>
        <taxon>Magallana</taxon>
    </lineage>
</organism>
<dbReference type="AlphaFoldDB" id="A0A8W8L9X6"/>
<name>A0A8W8L9X6_MAGGI</name>
<dbReference type="SUPFAM" id="SSF82671">
    <property type="entry name" value="SEA domain"/>
    <property type="match status" value="1"/>
</dbReference>
<dbReference type="InterPro" id="IPR036364">
    <property type="entry name" value="SEA_dom_sf"/>
</dbReference>
<accession>A0A8W8L9X6</accession>
<dbReference type="EnsemblMetazoa" id="G27069.1">
    <property type="protein sequence ID" value="G27069.1:cds"/>
    <property type="gene ID" value="G27069"/>
</dbReference>
<keyword evidence="4" id="KW-1185">Reference proteome</keyword>
<feature type="domain" description="SEA" evidence="2">
    <location>
        <begin position="50"/>
        <end position="166"/>
    </location>
</feature>
<evidence type="ECO:0000259" key="2">
    <source>
        <dbReference type="PROSITE" id="PS50024"/>
    </source>
</evidence>
<feature type="transmembrane region" description="Helical" evidence="1">
    <location>
        <begin position="213"/>
        <end position="240"/>
    </location>
</feature>
<evidence type="ECO:0000256" key="1">
    <source>
        <dbReference type="SAM" id="Phobius"/>
    </source>
</evidence>